<proteinExistence type="predicted"/>
<dbReference type="PANTHER" id="PTHR15835">
    <property type="entry name" value="NUCLEAR-INTERACTING PARTNER OF ALK"/>
    <property type="match status" value="1"/>
</dbReference>
<gene>
    <name evidence="1" type="ORF">Acr_18g0000640</name>
</gene>
<evidence type="ECO:0000313" key="1">
    <source>
        <dbReference type="EMBL" id="GFZ05894.1"/>
    </source>
</evidence>
<protein>
    <submittedName>
        <fullName evidence="1">C3HC zinc finger-like protein</fullName>
    </submittedName>
</protein>
<evidence type="ECO:0000313" key="2">
    <source>
        <dbReference type="Proteomes" id="UP000585474"/>
    </source>
</evidence>
<dbReference type="GO" id="GO:0005634">
    <property type="term" value="C:nucleus"/>
    <property type="evidence" value="ECO:0007669"/>
    <property type="project" value="TreeGrafter"/>
</dbReference>
<dbReference type="AlphaFoldDB" id="A0A7J0G530"/>
<dbReference type="Proteomes" id="UP000585474">
    <property type="component" value="Unassembled WGS sequence"/>
</dbReference>
<dbReference type="PANTHER" id="PTHR15835:SF6">
    <property type="entry name" value="ZINC FINGER C3HC-TYPE PROTEIN 1"/>
    <property type="match status" value="1"/>
</dbReference>
<organism evidence="1 2">
    <name type="scientific">Actinidia rufa</name>
    <dbReference type="NCBI Taxonomy" id="165716"/>
    <lineage>
        <taxon>Eukaryota</taxon>
        <taxon>Viridiplantae</taxon>
        <taxon>Streptophyta</taxon>
        <taxon>Embryophyta</taxon>
        <taxon>Tracheophyta</taxon>
        <taxon>Spermatophyta</taxon>
        <taxon>Magnoliopsida</taxon>
        <taxon>eudicotyledons</taxon>
        <taxon>Gunneridae</taxon>
        <taxon>Pentapetalae</taxon>
        <taxon>asterids</taxon>
        <taxon>Ericales</taxon>
        <taxon>Actinidiaceae</taxon>
        <taxon>Actinidia</taxon>
    </lineage>
</organism>
<dbReference type="EMBL" id="BJWL01000018">
    <property type="protein sequence ID" value="GFZ05894.1"/>
    <property type="molecule type" value="Genomic_DNA"/>
</dbReference>
<comment type="caution">
    <text evidence="1">The sequence shown here is derived from an EMBL/GenBank/DDBJ whole genome shotgun (WGS) entry which is preliminary data.</text>
</comment>
<accession>A0A7J0G530</accession>
<reference evidence="1 2" key="1">
    <citation type="submission" date="2019-07" db="EMBL/GenBank/DDBJ databases">
        <title>De Novo Assembly of kiwifruit Actinidia rufa.</title>
        <authorList>
            <person name="Sugita-Konishi S."/>
            <person name="Sato K."/>
            <person name="Mori E."/>
            <person name="Abe Y."/>
            <person name="Kisaki G."/>
            <person name="Hamano K."/>
            <person name="Suezawa K."/>
            <person name="Otani M."/>
            <person name="Fukuda T."/>
            <person name="Manabe T."/>
            <person name="Gomi K."/>
            <person name="Tabuchi M."/>
            <person name="Akimitsu K."/>
            <person name="Kataoka I."/>
        </authorList>
    </citation>
    <scope>NUCLEOTIDE SEQUENCE [LARGE SCALE GENOMIC DNA]</scope>
    <source>
        <strain evidence="2">cv. Fuchu</strain>
    </source>
</reference>
<name>A0A7J0G530_9ERIC</name>
<sequence>MQAQKIIRLYGWEPRSLPYIVDCLDQQYKSTKNCNLTDLSRRVSNGINFSIVIHYSGLIETVEGNDNPVDSDGVQSVPNSVVLDCRLCGASVGLWTFSMVPWPLEFVRLVRWTEVNGEHDSSHHKDDANHGETGSSETHVLGIVNHVENREGTCNITSTSATSSSARRLDLNLTIAGSPPASKTELQSNDFFACYWAKFDSSDFF</sequence>
<dbReference type="OrthoDB" id="614844at2759"/>
<keyword evidence="2" id="KW-1185">Reference proteome</keyword>